<reference evidence="2" key="1">
    <citation type="submission" date="2018-05" db="EMBL/GenBank/DDBJ databases">
        <title>Leptospira yasudae sp. nov. and Leptospira stimsonii sp. nov., two pathogenic species of the genus Leptospira isolated from environmental sources.</title>
        <authorList>
            <person name="Casanovas-Massana A."/>
            <person name="Hamond C."/>
            <person name="Santos L.A."/>
            <person name="Hacker K.P."/>
            <person name="Balassiano I."/>
            <person name="Medeiros M.A."/>
            <person name="Reis M.G."/>
            <person name="Ko A.I."/>
            <person name="Wunder E.A."/>
        </authorList>
    </citation>
    <scope>NUCLEOTIDE SEQUENCE [LARGE SCALE GENOMIC DNA]</scope>
    <source>
        <strain evidence="2">AMB6-RJ</strain>
    </source>
</reference>
<organism evidence="1 2">
    <name type="scientific">Leptospira stimsonii</name>
    <dbReference type="NCBI Taxonomy" id="2202203"/>
    <lineage>
        <taxon>Bacteria</taxon>
        <taxon>Pseudomonadati</taxon>
        <taxon>Spirochaetota</taxon>
        <taxon>Spirochaetia</taxon>
        <taxon>Leptospirales</taxon>
        <taxon>Leptospiraceae</taxon>
        <taxon>Leptospira</taxon>
    </lineage>
</organism>
<accession>A0A8B3CLU6</accession>
<comment type="caution">
    <text evidence="1">The sequence shown here is derived from an EMBL/GenBank/DDBJ whole genome shotgun (WGS) entry which is preliminary data.</text>
</comment>
<evidence type="ECO:0000313" key="1">
    <source>
        <dbReference type="EMBL" id="RHX83539.1"/>
    </source>
</evidence>
<evidence type="ECO:0000313" key="2">
    <source>
        <dbReference type="Proteomes" id="UP000266669"/>
    </source>
</evidence>
<protein>
    <submittedName>
        <fullName evidence="1">Uncharacterized protein</fullName>
    </submittedName>
</protein>
<gene>
    <name evidence="1" type="ORF">DLM78_21330</name>
</gene>
<name>A0A8B3CLU6_9LEPT</name>
<dbReference type="Proteomes" id="UP000266669">
    <property type="component" value="Unassembled WGS sequence"/>
</dbReference>
<sequence length="136" mass="15147">MKKITFIFALLIATYAFNCKEEGKTTIEDSKTILEGIWVLDSGCQQDPTPNPIAWLVISNNRNVIACYKASGTVTKGIIIKGQPEGNYRFDWQQGPPSTAQYPVTQWNLLGVTTQENTSCYSRVRNPANNPPAFCK</sequence>
<dbReference type="EMBL" id="QHCS01000008">
    <property type="protein sequence ID" value="RHX83539.1"/>
    <property type="molecule type" value="Genomic_DNA"/>
</dbReference>
<dbReference type="AlphaFoldDB" id="A0A8B3CLU6"/>
<proteinExistence type="predicted"/>
<dbReference type="RefSeq" id="WP_118983774.1">
    <property type="nucleotide sequence ID" value="NZ_QHCS01000008.1"/>
</dbReference>